<feature type="domain" description="SLH" evidence="2">
    <location>
        <begin position="37"/>
        <end position="99"/>
    </location>
</feature>
<dbReference type="PROSITE" id="PS51272">
    <property type="entry name" value="SLH"/>
    <property type="match status" value="2"/>
</dbReference>
<feature type="chain" id="PRO_5039562113" description="SLH domain-containing protein" evidence="1">
    <location>
        <begin position="26"/>
        <end position="905"/>
    </location>
</feature>
<dbReference type="Pfam" id="PF00395">
    <property type="entry name" value="SLH"/>
    <property type="match status" value="2"/>
</dbReference>
<reference evidence="3 4" key="1">
    <citation type="submission" date="2018-06" db="EMBL/GenBank/DDBJ databases">
        <title>Paenibacillus montanisoli sp. nov., isolated from mountain area soil.</title>
        <authorList>
            <person name="Wu M."/>
        </authorList>
    </citation>
    <scope>NUCLEOTIDE SEQUENCE [LARGE SCALE GENOMIC DNA]</scope>
    <source>
        <strain evidence="3 4">RA17</strain>
    </source>
</reference>
<evidence type="ECO:0000259" key="2">
    <source>
        <dbReference type="PROSITE" id="PS51272"/>
    </source>
</evidence>
<protein>
    <recommendedName>
        <fullName evidence="2">SLH domain-containing protein</fullName>
    </recommendedName>
</protein>
<keyword evidence="1" id="KW-0732">Signal</keyword>
<gene>
    <name evidence="3" type="ORF">DL346_06875</name>
</gene>
<sequence length="905" mass="96585">MPQQKKWVKVVSSMLVFSVLTGYSAAGGSLAHADSAVTSRFSDVPAGHWAEKHIAKLAMQGIIKGNNGAFKPSDNVSQQEAVALAIRFIGKEQAVRVDDAIVFPDSFEVSNYFKPYIILAFQEGLLDRQEEFELAEADQGSAWGTKKASREWITKLMIKAIGKQKEAEALANDAVSFSDGSKVGADYKGYVNAAVSLQLIKGVSADRFDPKGLITRAAIATMFSRAEIQFPVSYNGQLTGIITSADEASLHLYQGDKESTLTLSPDTYVYRFDSEKPSRVSELTPNTKLLVIASGTKALYVEQLDAKEQVEQLSGTVERVVANDSKVWVWIGDEPVAIPYNNKTVVTDGSGSVITPGALAVDSEVEITRDTYRTKPLAISIKVKSAPVNKNGQGTVSSLQLNPASVTVKDSVTGNESKFNVSPQADVIWQGQLLDGGLSQLRVGDVVSYEVKNSVVTKITITQTSAKLVRGEFYSASSDGKTIQYLKNAGSAQSALEAKFVAANAEVTIDGMIGTTLADLVKGDIMDITLNEKDQVAAIKVVNRKVELLAGATVLSYDSELKALFLKKASGELVSVFLTDKTKFDMNGTSITLGAATPMLTKNRKLTIGYTDDKAVLVQFVYKYSGTVTGINTNTSQVTITQSNGTVVTLPMDVPSAVEINGKTPAALSDVKAGDTVTALLNGNQDKVTSLQVHTAKQVEVTAVDVIGKRLKLKNSDGSIVDLNAALLELTNEQGDKLALSSLKAGQFGNLHYVGSGAVSFKLVKVTVGRLTAVTPDYITVVDYNGNVVEFPLGSAYSVTKNGLTGSAAAAALQAGDRVEVKKDAKDQLAITVISGISKKFWKYNAATGELSVKRATLTELNTYAVTSATKITQAGQPITISQLKDGDAILLYFYQNALVEIAKA</sequence>
<organism evidence="3 4">
    <name type="scientific">Paenibacillus montanisoli</name>
    <dbReference type="NCBI Taxonomy" id="2081970"/>
    <lineage>
        <taxon>Bacteria</taxon>
        <taxon>Bacillati</taxon>
        <taxon>Bacillota</taxon>
        <taxon>Bacilli</taxon>
        <taxon>Bacillales</taxon>
        <taxon>Paenibacillaceae</taxon>
        <taxon>Paenibacillus</taxon>
    </lineage>
</organism>
<dbReference type="Proteomes" id="UP000249260">
    <property type="component" value="Unassembled WGS sequence"/>
</dbReference>
<dbReference type="InterPro" id="IPR001119">
    <property type="entry name" value="SLH_dom"/>
</dbReference>
<evidence type="ECO:0000313" key="4">
    <source>
        <dbReference type="Proteomes" id="UP000249260"/>
    </source>
</evidence>
<comment type="caution">
    <text evidence="3">The sequence shown here is derived from an EMBL/GenBank/DDBJ whole genome shotgun (WGS) entry which is preliminary data.</text>
</comment>
<keyword evidence="4" id="KW-1185">Reference proteome</keyword>
<dbReference type="RefSeq" id="WP_112881277.1">
    <property type="nucleotide sequence ID" value="NZ_QLUW01000001.1"/>
</dbReference>
<dbReference type="AlphaFoldDB" id="A0A328U8J8"/>
<proteinExistence type="predicted"/>
<feature type="signal peptide" evidence="1">
    <location>
        <begin position="1"/>
        <end position="25"/>
    </location>
</feature>
<dbReference type="OrthoDB" id="2611444at2"/>
<feature type="domain" description="SLH" evidence="2">
    <location>
        <begin position="174"/>
        <end position="237"/>
    </location>
</feature>
<dbReference type="EMBL" id="QLUW01000001">
    <property type="protein sequence ID" value="RAP78153.1"/>
    <property type="molecule type" value="Genomic_DNA"/>
</dbReference>
<evidence type="ECO:0000256" key="1">
    <source>
        <dbReference type="SAM" id="SignalP"/>
    </source>
</evidence>
<accession>A0A328U8J8</accession>
<evidence type="ECO:0000313" key="3">
    <source>
        <dbReference type="EMBL" id="RAP78153.1"/>
    </source>
</evidence>
<name>A0A328U8J8_9BACL</name>